<evidence type="ECO:0000256" key="1">
    <source>
        <dbReference type="ARBA" id="ARBA00004141"/>
    </source>
</evidence>
<comment type="subcellular location">
    <subcellularLocation>
        <location evidence="1">Membrane</location>
        <topology evidence="1">Multi-pass membrane protein</topology>
    </subcellularLocation>
</comment>
<dbReference type="GO" id="GO:1990961">
    <property type="term" value="P:xenobiotic detoxification by transmembrane export across the plasma membrane"/>
    <property type="evidence" value="ECO:0007669"/>
    <property type="project" value="InterPro"/>
</dbReference>
<evidence type="ECO:0000256" key="5">
    <source>
        <dbReference type="ARBA" id="ARBA00023136"/>
    </source>
</evidence>
<comment type="similarity">
    <text evidence="2">Belongs to the multi antimicrobial extrusion (MATE) (TC 2.A.66.1) family.</text>
</comment>
<dbReference type="NCBIfam" id="TIGR00797">
    <property type="entry name" value="matE"/>
    <property type="match status" value="1"/>
</dbReference>
<dbReference type="InterPro" id="IPR045069">
    <property type="entry name" value="MATE_euk"/>
</dbReference>
<keyword evidence="9" id="KW-1185">Reference proteome</keyword>
<feature type="transmembrane region" description="Helical" evidence="7">
    <location>
        <begin position="428"/>
        <end position="448"/>
    </location>
</feature>
<evidence type="ECO:0000256" key="3">
    <source>
        <dbReference type="ARBA" id="ARBA00022692"/>
    </source>
</evidence>
<feature type="region of interest" description="Disordered" evidence="6">
    <location>
        <begin position="1"/>
        <end position="43"/>
    </location>
</feature>
<feature type="transmembrane region" description="Helical" evidence="7">
    <location>
        <begin position="207"/>
        <end position="228"/>
    </location>
</feature>
<dbReference type="GO" id="GO:0016020">
    <property type="term" value="C:membrane"/>
    <property type="evidence" value="ECO:0007669"/>
    <property type="project" value="UniProtKB-SubCell"/>
</dbReference>
<protein>
    <submittedName>
        <fullName evidence="8">MATE efflux family protein</fullName>
    </submittedName>
</protein>
<keyword evidence="5 7" id="KW-0472">Membrane</keyword>
<feature type="transmembrane region" description="Helical" evidence="7">
    <location>
        <begin position="359"/>
        <end position="382"/>
    </location>
</feature>
<keyword evidence="3 7" id="KW-0812">Transmembrane</keyword>
<reference evidence="8" key="1">
    <citation type="submission" date="2022-07" db="EMBL/GenBank/DDBJ databases">
        <title>Fungi with potential for degradation of polypropylene.</title>
        <authorList>
            <person name="Gostincar C."/>
        </authorList>
    </citation>
    <scope>NUCLEOTIDE SEQUENCE</scope>
    <source>
        <strain evidence="8">EXF-13308</strain>
    </source>
</reference>
<dbReference type="Pfam" id="PF01554">
    <property type="entry name" value="MatE"/>
    <property type="match status" value="2"/>
</dbReference>
<dbReference type="GO" id="GO:0042910">
    <property type="term" value="F:xenobiotic transmembrane transporter activity"/>
    <property type="evidence" value="ECO:0007669"/>
    <property type="project" value="InterPro"/>
</dbReference>
<evidence type="ECO:0000256" key="4">
    <source>
        <dbReference type="ARBA" id="ARBA00022989"/>
    </source>
</evidence>
<proteinExistence type="inferred from homology"/>
<dbReference type="CDD" id="cd13132">
    <property type="entry name" value="MATE_eukaryotic"/>
    <property type="match status" value="1"/>
</dbReference>
<dbReference type="GO" id="GO:0015297">
    <property type="term" value="F:antiporter activity"/>
    <property type="evidence" value="ECO:0007669"/>
    <property type="project" value="InterPro"/>
</dbReference>
<evidence type="ECO:0000313" key="9">
    <source>
        <dbReference type="Proteomes" id="UP001174694"/>
    </source>
</evidence>
<feature type="transmembrane region" description="Helical" evidence="7">
    <location>
        <begin position="460"/>
        <end position="478"/>
    </location>
</feature>
<feature type="compositionally biased region" description="Polar residues" evidence="6">
    <location>
        <begin position="13"/>
        <end position="26"/>
    </location>
</feature>
<dbReference type="AlphaFoldDB" id="A0AA38RC82"/>
<evidence type="ECO:0000313" key="8">
    <source>
        <dbReference type="EMBL" id="KAJ9133402.1"/>
    </source>
</evidence>
<feature type="transmembrane region" description="Helical" evidence="7">
    <location>
        <begin position="133"/>
        <end position="155"/>
    </location>
</feature>
<dbReference type="InterPro" id="IPR002528">
    <property type="entry name" value="MATE_fam"/>
</dbReference>
<dbReference type="PANTHER" id="PTHR11206">
    <property type="entry name" value="MULTIDRUG RESISTANCE PROTEIN"/>
    <property type="match status" value="1"/>
</dbReference>
<dbReference type="Proteomes" id="UP001174694">
    <property type="component" value="Unassembled WGS sequence"/>
</dbReference>
<sequence length="527" mass="56516">MESDDDTSSSETYSPGENTPLFSGQGDSTDSDDSDDSHPVKRRLKGQSKLSLRLELGILSRYSAPLIATYLLQYTYSVTTTFVAGHLSADDLAAASIGLTTMDIIGLDIFEGMATALDTLCAQAYGSGHLTQVGLHVQCMLALMALALVPVGAIWGCSPWMLGFLVKQPELALKAGSFLQVSLIGMPGYAAFEALKRFLQAQGDFTPGLVVLVICTPVNAFLSWWFAIKLGLGLNGAALGAAVTNDLRPILLLVYIVFRKSSHVCWGGFSSQAFRHWGPTFKLSLAGTAVNLAEWSAFEIATFSTSYISTDHLAAQTVLTTVSDVMWHIPFSVSVAISTRIGHFIGAGLVDAARRVAKLYAVVFVAIGVFDGVFLLCLRYQLPALFTNDLVVRRIAAGSMLAVAVTQIVDAIICGCNGTLRGLGRQDIAGWTVFGVNYLAAVPLALWLELGSPHWGLDGVWIGLAIGMAVVGIIECGFMKRMDWATCAGAVRSRAYEWRSSRRSSTVTVRPPVESLGGLRRSSSHRV</sequence>
<evidence type="ECO:0000256" key="7">
    <source>
        <dbReference type="SAM" id="Phobius"/>
    </source>
</evidence>
<evidence type="ECO:0000256" key="2">
    <source>
        <dbReference type="ARBA" id="ARBA00010199"/>
    </source>
</evidence>
<feature type="transmembrane region" description="Helical" evidence="7">
    <location>
        <begin position="175"/>
        <end position="195"/>
    </location>
</feature>
<name>A0AA38RC82_9PEZI</name>
<dbReference type="EMBL" id="JANBVO010000050">
    <property type="protein sequence ID" value="KAJ9133402.1"/>
    <property type="molecule type" value="Genomic_DNA"/>
</dbReference>
<accession>A0AA38RC82</accession>
<gene>
    <name evidence="8" type="ORF">NKR23_g10797</name>
</gene>
<feature type="transmembrane region" description="Helical" evidence="7">
    <location>
        <begin position="234"/>
        <end position="258"/>
    </location>
</feature>
<feature type="transmembrane region" description="Helical" evidence="7">
    <location>
        <begin position="394"/>
        <end position="416"/>
    </location>
</feature>
<keyword evidence="4 7" id="KW-1133">Transmembrane helix</keyword>
<evidence type="ECO:0000256" key="6">
    <source>
        <dbReference type="SAM" id="MobiDB-lite"/>
    </source>
</evidence>
<comment type="caution">
    <text evidence="8">The sequence shown here is derived from an EMBL/GenBank/DDBJ whole genome shotgun (WGS) entry which is preliminary data.</text>
</comment>
<organism evidence="8 9">
    <name type="scientific">Pleurostoma richardsiae</name>
    <dbReference type="NCBI Taxonomy" id="41990"/>
    <lineage>
        <taxon>Eukaryota</taxon>
        <taxon>Fungi</taxon>
        <taxon>Dikarya</taxon>
        <taxon>Ascomycota</taxon>
        <taxon>Pezizomycotina</taxon>
        <taxon>Sordariomycetes</taxon>
        <taxon>Sordariomycetidae</taxon>
        <taxon>Calosphaeriales</taxon>
        <taxon>Pleurostomataceae</taxon>
        <taxon>Pleurostoma</taxon>
    </lineage>
</organism>